<gene>
    <name evidence="3" type="ORF">BJG266_LOCUS11275</name>
    <name evidence="4" type="ORF">QVE165_LOCUS12730</name>
    <name evidence="2" type="ORF">QVE165_LOCUS9268</name>
</gene>
<proteinExistence type="predicted"/>
<dbReference type="EMBL" id="CAJNOM010000042">
    <property type="protein sequence ID" value="CAF0897126.1"/>
    <property type="molecule type" value="Genomic_DNA"/>
</dbReference>
<organism evidence="3 6">
    <name type="scientific">Adineta steineri</name>
    <dbReference type="NCBI Taxonomy" id="433720"/>
    <lineage>
        <taxon>Eukaryota</taxon>
        <taxon>Metazoa</taxon>
        <taxon>Spiralia</taxon>
        <taxon>Gnathifera</taxon>
        <taxon>Rotifera</taxon>
        <taxon>Eurotatoria</taxon>
        <taxon>Bdelloidea</taxon>
        <taxon>Adinetida</taxon>
        <taxon>Adinetidae</taxon>
        <taxon>Adineta</taxon>
    </lineage>
</organism>
<sequence length="540" mass="62817">MFGKNKKKYLEPKFNDCTSSVLTCPTERMVSISLNGIKLLALVIDYSLTLNKLRSEIEKRNSQIKIDDIFLNIHGFPIASCDEGKIRISKVVDIDNDDIIIMHSRRKPLSETLTQWERIYRNTNLLRGRRFLSEGPEVADYPVIILKSNWEPNSQSCQNTTIQHEISYQQVNDKSAAYKMYKLETINTLPFVHLTFGNSSSTYKSSTINTENSLKTSHYKIPRAIHTFDPTMIELDAKFIDEIDSILNKSSTENKYKKLTEVFDKYGHAYAVKVVLGGEKISFTQHHIDESDNERQHQHQVQANFEASCDDFELGANFERNKTQKHMHKTVTNNSSVKHSIMGGDGLIRDINEWSESLRNFENWRIIKYEQIEPLYTLLDHERQRKIKLVIDEYQMEQERQRQPSVRCRTVPAELSFNENDGTFTLEVPHEHHHRIVFRTSRSERTAILFFYSPSGDEWYLKYKKQKHNIWISLKRVPVDMDIPKFAVNIIQTLLTTNPIPNDVILGACQFYDSIYINTLTKFGEAISDLGFKKLTLNTN</sequence>
<evidence type="ECO:0000313" key="2">
    <source>
        <dbReference type="EMBL" id="CAF0897126.1"/>
    </source>
</evidence>
<feature type="domain" description="MACPF-like" evidence="1">
    <location>
        <begin position="186"/>
        <end position="387"/>
    </location>
</feature>
<dbReference type="InterPro" id="IPR054586">
    <property type="entry name" value="MACPF_1_fungal"/>
</dbReference>
<evidence type="ECO:0000313" key="4">
    <source>
        <dbReference type="EMBL" id="CAF0960580.1"/>
    </source>
</evidence>
<dbReference type="EMBL" id="CAJNOM010000064">
    <property type="protein sequence ID" value="CAF0960580.1"/>
    <property type="molecule type" value="Genomic_DNA"/>
</dbReference>
<dbReference type="Pfam" id="PF22693">
    <property type="entry name" value="MACPF_1"/>
    <property type="match status" value="1"/>
</dbReference>
<dbReference type="Proteomes" id="UP000663877">
    <property type="component" value="Unassembled WGS sequence"/>
</dbReference>
<evidence type="ECO:0000313" key="6">
    <source>
        <dbReference type="Proteomes" id="UP000663877"/>
    </source>
</evidence>
<dbReference type="AlphaFoldDB" id="A0A814AKG3"/>
<dbReference type="OrthoDB" id="2163268at2759"/>
<accession>A0A814AKG3</accession>
<name>A0A814AKG3_9BILA</name>
<reference evidence="3" key="1">
    <citation type="submission" date="2021-02" db="EMBL/GenBank/DDBJ databases">
        <authorList>
            <person name="Nowell W R."/>
        </authorList>
    </citation>
    <scope>NUCLEOTIDE SEQUENCE</scope>
</reference>
<evidence type="ECO:0000313" key="3">
    <source>
        <dbReference type="EMBL" id="CAF0916209.1"/>
    </source>
</evidence>
<protein>
    <recommendedName>
        <fullName evidence="1">MACPF-like domain-containing protein</fullName>
    </recommendedName>
</protein>
<evidence type="ECO:0000313" key="5">
    <source>
        <dbReference type="Proteomes" id="UP000663832"/>
    </source>
</evidence>
<dbReference type="Proteomes" id="UP000663832">
    <property type="component" value="Unassembled WGS sequence"/>
</dbReference>
<comment type="caution">
    <text evidence="3">The sequence shown here is derived from an EMBL/GenBank/DDBJ whole genome shotgun (WGS) entry which is preliminary data.</text>
</comment>
<evidence type="ECO:0000259" key="1">
    <source>
        <dbReference type="Pfam" id="PF22693"/>
    </source>
</evidence>
<keyword evidence="5" id="KW-1185">Reference proteome</keyword>
<dbReference type="EMBL" id="CAJNOI010000041">
    <property type="protein sequence ID" value="CAF0916209.1"/>
    <property type="molecule type" value="Genomic_DNA"/>
</dbReference>